<reference evidence="11" key="2">
    <citation type="submission" date="2021-04" db="EMBL/GenBank/DDBJ databases">
        <authorList>
            <person name="Gilroy R."/>
        </authorList>
    </citation>
    <scope>NUCLEOTIDE SEQUENCE</scope>
    <source>
        <strain evidence="11">Gambia11-129</strain>
    </source>
</reference>
<dbReference type="PIRSF" id="PIRSF000077">
    <property type="entry name" value="Thioredoxin"/>
    <property type="match status" value="1"/>
</dbReference>
<dbReference type="EMBL" id="DXHU01000020">
    <property type="protein sequence ID" value="HIV99208.1"/>
    <property type="molecule type" value="Genomic_DNA"/>
</dbReference>
<evidence type="ECO:0000256" key="8">
    <source>
        <dbReference type="PIRSR" id="PIRSR000077-1"/>
    </source>
</evidence>
<dbReference type="PROSITE" id="PS51352">
    <property type="entry name" value="THIOREDOXIN_2"/>
    <property type="match status" value="1"/>
</dbReference>
<dbReference type="PRINTS" id="PR00421">
    <property type="entry name" value="THIOREDOXIN"/>
</dbReference>
<evidence type="ECO:0000256" key="9">
    <source>
        <dbReference type="PIRSR" id="PIRSR000077-4"/>
    </source>
</evidence>
<dbReference type="FunFam" id="3.40.30.10:FF:000001">
    <property type="entry name" value="Thioredoxin"/>
    <property type="match status" value="1"/>
</dbReference>
<dbReference type="PANTHER" id="PTHR45663">
    <property type="entry name" value="GEO12009P1"/>
    <property type="match status" value="1"/>
</dbReference>
<dbReference type="CDD" id="cd02947">
    <property type="entry name" value="TRX_family"/>
    <property type="match status" value="1"/>
</dbReference>
<evidence type="ECO:0000256" key="6">
    <source>
        <dbReference type="NCBIfam" id="TIGR01068"/>
    </source>
</evidence>
<feature type="site" description="Contributes to redox potential value" evidence="8">
    <location>
        <position position="32"/>
    </location>
</feature>
<evidence type="ECO:0000256" key="5">
    <source>
        <dbReference type="ARBA" id="ARBA00023284"/>
    </source>
</evidence>
<feature type="active site" description="Nucleophile" evidence="8">
    <location>
        <position position="34"/>
    </location>
</feature>
<feature type="site" description="Deprotonates C-terminal active site Cys" evidence="8">
    <location>
        <position position="25"/>
    </location>
</feature>
<keyword evidence="3" id="KW-0249">Electron transport</keyword>
<accession>A0A9D1TND7</accession>
<keyword evidence="4 9" id="KW-1015">Disulfide bond</keyword>
<gene>
    <name evidence="11" type="primary">trxA</name>
    <name evidence="11" type="ORF">IAB12_05490</name>
</gene>
<evidence type="ECO:0000256" key="2">
    <source>
        <dbReference type="ARBA" id="ARBA00022448"/>
    </source>
</evidence>
<dbReference type="AlphaFoldDB" id="A0A9D1TND7"/>
<dbReference type="InterPro" id="IPR036249">
    <property type="entry name" value="Thioredoxin-like_sf"/>
</dbReference>
<feature type="disulfide bond" description="Redox-active" evidence="9">
    <location>
        <begin position="31"/>
        <end position="34"/>
    </location>
</feature>
<dbReference type="GO" id="GO:0015035">
    <property type="term" value="F:protein-disulfide reductase activity"/>
    <property type="evidence" value="ECO:0007669"/>
    <property type="project" value="UniProtKB-UniRule"/>
</dbReference>
<comment type="similarity">
    <text evidence="1 7">Belongs to the thioredoxin family.</text>
</comment>
<sequence length="102" mass="11367">MAAEHIKENQFEEKVIKSTKPVLVDFFATWCGPCKMMSPILDKLSEERSDVVIYKVDVDENPDLAAEYGVMSIPTLVYFKDGKVESVNVGGRSKAQVEAILV</sequence>
<keyword evidence="5 9" id="KW-0676">Redox-active center</keyword>
<evidence type="ECO:0000256" key="7">
    <source>
        <dbReference type="PIRNR" id="PIRNR000077"/>
    </source>
</evidence>
<name>A0A9D1TND7_9SPIO</name>
<protein>
    <recommendedName>
        <fullName evidence="6 7">Thioredoxin</fullName>
    </recommendedName>
</protein>
<dbReference type="Gene3D" id="3.40.30.10">
    <property type="entry name" value="Glutaredoxin"/>
    <property type="match status" value="1"/>
</dbReference>
<feature type="site" description="Contributes to redox potential value" evidence="8">
    <location>
        <position position="33"/>
    </location>
</feature>
<dbReference type="NCBIfam" id="TIGR01068">
    <property type="entry name" value="thioredoxin"/>
    <property type="match status" value="1"/>
</dbReference>
<dbReference type="GO" id="GO:0005829">
    <property type="term" value="C:cytosol"/>
    <property type="evidence" value="ECO:0007669"/>
    <property type="project" value="TreeGrafter"/>
</dbReference>
<dbReference type="Proteomes" id="UP000823936">
    <property type="component" value="Unassembled WGS sequence"/>
</dbReference>
<dbReference type="InterPro" id="IPR017937">
    <property type="entry name" value="Thioredoxin_CS"/>
</dbReference>
<evidence type="ECO:0000313" key="11">
    <source>
        <dbReference type="EMBL" id="HIV99208.1"/>
    </source>
</evidence>
<dbReference type="PANTHER" id="PTHR45663:SF11">
    <property type="entry name" value="GEO12009P1"/>
    <property type="match status" value="1"/>
</dbReference>
<dbReference type="SUPFAM" id="SSF52833">
    <property type="entry name" value="Thioredoxin-like"/>
    <property type="match status" value="1"/>
</dbReference>
<dbReference type="InterPro" id="IPR005746">
    <property type="entry name" value="Thioredoxin"/>
</dbReference>
<dbReference type="PROSITE" id="PS00194">
    <property type="entry name" value="THIOREDOXIN_1"/>
    <property type="match status" value="1"/>
</dbReference>
<feature type="domain" description="Thioredoxin" evidence="10">
    <location>
        <begin position="1"/>
        <end position="102"/>
    </location>
</feature>
<dbReference type="Pfam" id="PF00085">
    <property type="entry name" value="Thioredoxin"/>
    <property type="match status" value="1"/>
</dbReference>
<comment type="caution">
    <text evidence="11">The sequence shown here is derived from an EMBL/GenBank/DDBJ whole genome shotgun (WGS) entry which is preliminary data.</text>
</comment>
<evidence type="ECO:0000256" key="4">
    <source>
        <dbReference type="ARBA" id="ARBA00023157"/>
    </source>
</evidence>
<evidence type="ECO:0000256" key="3">
    <source>
        <dbReference type="ARBA" id="ARBA00022982"/>
    </source>
</evidence>
<proteinExistence type="inferred from homology"/>
<reference evidence="11" key="1">
    <citation type="journal article" date="2021" name="PeerJ">
        <title>Extensive microbial diversity within the chicken gut microbiome revealed by metagenomics and culture.</title>
        <authorList>
            <person name="Gilroy R."/>
            <person name="Ravi A."/>
            <person name="Getino M."/>
            <person name="Pursley I."/>
            <person name="Horton D.L."/>
            <person name="Alikhan N.F."/>
            <person name="Baker D."/>
            <person name="Gharbi K."/>
            <person name="Hall N."/>
            <person name="Watson M."/>
            <person name="Adriaenssens E.M."/>
            <person name="Foster-Nyarko E."/>
            <person name="Jarju S."/>
            <person name="Secka A."/>
            <person name="Antonio M."/>
            <person name="Oren A."/>
            <person name="Chaudhuri R.R."/>
            <person name="La Ragione R."/>
            <person name="Hildebrand F."/>
            <person name="Pallen M.J."/>
        </authorList>
    </citation>
    <scope>NUCLEOTIDE SEQUENCE</scope>
    <source>
        <strain evidence="11">Gambia11-129</strain>
    </source>
</reference>
<evidence type="ECO:0000259" key="10">
    <source>
        <dbReference type="PROSITE" id="PS51352"/>
    </source>
</evidence>
<evidence type="ECO:0000313" key="12">
    <source>
        <dbReference type="Proteomes" id="UP000823936"/>
    </source>
</evidence>
<organism evidence="11 12">
    <name type="scientific">Candidatus Ornithospirochaeta avicola</name>
    <dbReference type="NCBI Taxonomy" id="2840896"/>
    <lineage>
        <taxon>Bacteria</taxon>
        <taxon>Pseudomonadati</taxon>
        <taxon>Spirochaetota</taxon>
        <taxon>Spirochaetia</taxon>
        <taxon>Spirochaetales</taxon>
        <taxon>Spirochaetaceae</taxon>
        <taxon>Spirochaetaceae incertae sedis</taxon>
        <taxon>Candidatus Ornithospirochaeta</taxon>
    </lineage>
</organism>
<keyword evidence="2" id="KW-0813">Transport</keyword>
<evidence type="ECO:0000256" key="1">
    <source>
        <dbReference type="ARBA" id="ARBA00008987"/>
    </source>
</evidence>
<feature type="active site" description="Nucleophile" evidence="8">
    <location>
        <position position="31"/>
    </location>
</feature>
<dbReference type="InterPro" id="IPR013766">
    <property type="entry name" value="Thioredoxin_domain"/>
</dbReference>
<dbReference type="GO" id="GO:0045454">
    <property type="term" value="P:cell redox homeostasis"/>
    <property type="evidence" value="ECO:0007669"/>
    <property type="project" value="TreeGrafter"/>
</dbReference>